<dbReference type="PANTHER" id="PTHR31424:SF3">
    <property type="entry name" value="RING-TYPE DOMAIN-CONTAINING PROTEIN"/>
    <property type="match status" value="1"/>
</dbReference>
<dbReference type="Pfam" id="PF06918">
    <property type="entry name" value="DUF1280"/>
    <property type="match status" value="1"/>
</dbReference>
<evidence type="ECO:0000256" key="1">
    <source>
        <dbReference type="SAM" id="Coils"/>
    </source>
</evidence>
<dbReference type="InterPro" id="IPR009689">
    <property type="entry name" value="DUF1280"/>
</dbReference>
<proteinExistence type="predicted"/>
<protein>
    <recommendedName>
        <fullName evidence="4">Zinc finger PHD-type domain-containing protein</fullName>
    </recommendedName>
</protein>
<evidence type="ECO:0000313" key="2">
    <source>
        <dbReference type="EMBL" id="PIC36287.1"/>
    </source>
</evidence>
<evidence type="ECO:0008006" key="4">
    <source>
        <dbReference type="Google" id="ProtNLM"/>
    </source>
</evidence>
<dbReference type="OrthoDB" id="5872610at2759"/>
<sequence>MLELTEITEMGRRKQQDQARKACASLGHQSIENRHEKIKRELREKLVSKIAELEEERVVKEAMMKEMEDLKLENVRLDSELKEKAEAVHFLNEEVSWLRRKLSEIEKSTDFVTSQVSVLRRENVELKEDKEHMQQELESREKSQMNTIKAVVETESKVLGLVHRKQYEELEKKLPNWRTINFRCKKALDSLKKTVGEENFDDFLTDLCHFIARDPQYSFKLCLSAIDSFFATVKWNFSDGFLRDFKAFLTKKLKFDLFASRPKIDALRKEHSGSDTYRISVSSVLKKLGSRDVETESAVIEVSDLSKLLSRRLERLHEDGLLHFDDVDSPVIIGVGGDKGGEHTKLVVVIGNVEHPNNPHGILLIGMYEGHDDYKNLQKYMSAVFEQVNSLEKIQYKENGQTVERDVLKIIIGDCKYLSAVIGHGGQSLSTPCFLCKLTWSYRGARAARVGNFDFSKIGAPYQSTDLKPPLLHIHSSAISPPPLHITLGLVQTYILDWFFALSNKLDFGEELPDDLKKQKKVLKNLQDQEEYYGSRYRRFQKARETIEAMIQILDNSITSGTFNTKGSACDSKFCFIASSKKQFSSNSEMFRCEGCDSCVHELCSLAVTPEDVEKLKNQSGRCFECRKKSADSLEGRKQYILKSKKIVDKQVESDEDVLSDVTSEREKLEEILNKSSGPTRRRLEDVLRSIRCDFRAFYQQLTGNQARKLLRPENIEKLLQVFPEDSSDKLVHMKEVMLTLGELMSSANNEMKRDDEIEEIRSLLTRFEHFLRLAQPDSTVTPKLHLLCAHLVPYLELQRSWGHLTEKLRKQFQLE</sequence>
<keyword evidence="3" id="KW-1185">Reference proteome</keyword>
<reference evidence="3" key="1">
    <citation type="submission" date="2017-10" db="EMBL/GenBank/DDBJ databases">
        <title>Rapid genome shrinkage in a self-fertile nematode reveals novel sperm competition proteins.</title>
        <authorList>
            <person name="Yin D."/>
            <person name="Schwarz E.M."/>
            <person name="Thomas C.G."/>
            <person name="Felde R.L."/>
            <person name="Korf I.F."/>
            <person name="Cutter A.D."/>
            <person name="Schartner C.M."/>
            <person name="Ralston E.J."/>
            <person name="Meyer B.J."/>
            <person name="Haag E.S."/>
        </authorList>
    </citation>
    <scope>NUCLEOTIDE SEQUENCE [LARGE SCALE GENOMIC DNA]</scope>
    <source>
        <strain evidence="3">JU1422</strain>
    </source>
</reference>
<dbReference type="PANTHER" id="PTHR31424">
    <property type="entry name" value="PROTEIN CBG23806"/>
    <property type="match status" value="1"/>
</dbReference>
<dbReference type="Proteomes" id="UP000230233">
    <property type="component" value="Chromosome IV"/>
</dbReference>
<evidence type="ECO:0000313" key="3">
    <source>
        <dbReference type="Proteomes" id="UP000230233"/>
    </source>
</evidence>
<comment type="caution">
    <text evidence="2">The sequence shown here is derived from an EMBL/GenBank/DDBJ whole genome shotgun (WGS) entry which is preliminary data.</text>
</comment>
<dbReference type="EMBL" id="PDUG01000004">
    <property type="protein sequence ID" value="PIC36287.1"/>
    <property type="molecule type" value="Genomic_DNA"/>
</dbReference>
<organism evidence="2 3">
    <name type="scientific">Caenorhabditis nigoni</name>
    <dbReference type="NCBI Taxonomy" id="1611254"/>
    <lineage>
        <taxon>Eukaryota</taxon>
        <taxon>Metazoa</taxon>
        <taxon>Ecdysozoa</taxon>
        <taxon>Nematoda</taxon>
        <taxon>Chromadorea</taxon>
        <taxon>Rhabditida</taxon>
        <taxon>Rhabditina</taxon>
        <taxon>Rhabditomorpha</taxon>
        <taxon>Rhabditoidea</taxon>
        <taxon>Rhabditidae</taxon>
        <taxon>Peloderinae</taxon>
        <taxon>Caenorhabditis</taxon>
    </lineage>
</organism>
<accession>A0A2G5U9U9</accession>
<keyword evidence="1" id="KW-0175">Coiled coil</keyword>
<feature type="coiled-coil region" evidence="1">
    <location>
        <begin position="36"/>
        <end position="143"/>
    </location>
</feature>
<gene>
    <name evidence="2" type="primary">Cnig_chr_IV.g15344</name>
    <name evidence="2" type="ORF">B9Z55_015344</name>
</gene>
<name>A0A2G5U9U9_9PELO</name>
<dbReference type="AlphaFoldDB" id="A0A2G5U9U9"/>